<reference evidence="2 3" key="1">
    <citation type="submission" date="2017-09" db="EMBL/GenBank/DDBJ databases">
        <title>Genomics of the genus Arcobacter.</title>
        <authorList>
            <person name="Perez-Cataluna A."/>
            <person name="Figueras M.J."/>
            <person name="Salas-Masso N."/>
        </authorList>
    </citation>
    <scope>NUCLEOTIDE SEQUENCE [LARGE SCALE GENOMIC DNA]</scope>
    <source>
        <strain evidence="2 3">DSM 18005</strain>
    </source>
</reference>
<evidence type="ECO:0000313" key="3">
    <source>
        <dbReference type="Proteomes" id="UP000233248"/>
    </source>
</evidence>
<name>A0A2N1J1B0_9BACT</name>
<feature type="transmembrane region" description="Helical" evidence="1">
    <location>
        <begin position="28"/>
        <end position="48"/>
    </location>
</feature>
<dbReference type="EMBL" id="NXIF01000037">
    <property type="protein sequence ID" value="PKI80336.1"/>
    <property type="molecule type" value="Genomic_DNA"/>
</dbReference>
<evidence type="ECO:0000313" key="2">
    <source>
        <dbReference type="EMBL" id="PKI80336.1"/>
    </source>
</evidence>
<gene>
    <name evidence="2" type="ORF">CP960_09735</name>
</gene>
<organism evidence="2 3">
    <name type="scientific">Malaciobacter halophilus</name>
    <dbReference type="NCBI Taxonomy" id="197482"/>
    <lineage>
        <taxon>Bacteria</taxon>
        <taxon>Pseudomonadati</taxon>
        <taxon>Campylobacterota</taxon>
        <taxon>Epsilonproteobacteria</taxon>
        <taxon>Campylobacterales</taxon>
        <taxon>Arcobacteraceae</taxon>
        <taxon>Malaciobacter</taxon>
    </lineage>
</organism>
<dbReference type="AlphaFoldDB" id="A0A2N1J1B0"/>
<dbReference type="Proteomes" id="UP000233248">
    <property type="component" value="Unassembled WGS sequence"/>
</dbReference>
<sequence length="236" mass="26263">MSKSFISNFLALLLVVVGYLTNNELLLMVGLFAFSGAITNAIAVHMLFEKVPFLYGSGVVENRFEEFKSGIHSLMMNEFFTKENLNRFFEDEVSSKKSNFDLSGILQKTDFTPAFESLKEAVMNSSFGGMLGMFGGEQALEPLKEPFVQKLQSSIISISENESFQEALHASLSSKDVSDDIHKKVSDIVNKRLDELTPKMVKQIVQKMIKEHLGWLVVWGAVFGGLIGFLTTILVG</sequence>
<dbReference type="PANTHER" id="PTHR38568">
    <property type="entry name" value="DUF445 DOMAIN-CONTAINING PROTEIN-RELATED"/>
    <property type="match status" value="1"/>
</dbReference>
<evidence type="ECO:0000256" key="1">
    <source>
        <dbReference type="SAM" id="Phobius"/>
    </source>
</evidence>
<dbReference type="PANTHER" id="PTHR38568:SF1">
    <property type="entry name" value="DUF445 DOMAIN-CONTAINING PROTEIN"/>
    <property type="match status" value="1"/>
</dbReference>
<protein>
    <submittedName>
        <fullName evidence="2">DUF445 domain-containing protein</fullName>
    </submittedName>
</protein>
<dbReference type="KEGG" id="ahs:AHALO_0478"/>
<feature type="transmembrane region" description="Helical" evidence="1">
    <location>
        <begin position="213"/>
        <end position="235"/>
    </location>
</feature>
<dbReference type="RefSeq" id="WP_101185220.1">
    <property type="nucleotide sequence ID" value="NZ_CP031218.1"/>
</dbReference>
<accession>A0A2N1J1B0</accession>
<keyword evidence="1" id="KW-0812">Transmembrane</keyword>
<dbReference type="OrthoDB" id="5338794at2"/>
<keyword evidence="1" id="KW-1133">Transmembrane helix</keyword>
<keyword evidence="1" id="KW-0472">Membrane</keyword>
<proteinExistence type="predicted"/>
<keyword evidence="3" id="KW-1185">Reference proteome</keyword>
<comment type="caution">
    <text evidence="2">The sequence shown here is derived from an EMBL/GenBank/DDBJ whole genome shotgun (WGS) entry which is preliminary data.</text>
</comment>